<protein>
    <submittedName>
        <fullName evidence="3">SRP9-21 domain-containing protein</fullName>
    </submittedName>
</protein>
<sequence length="83" mass="9261">LFSDKEKIATELDVSHFRHLELSVICVSVNSSLRDIMKNVPMTEGRLPLPSMKVTSKGAPAKSIPMQSVPEQQKTKKNNDKKP</sequence>
<reference evidence="3" key="1">
    <citation type="submission" date="2017-02" db="UniProtKB">
        <authorList>
            <consortium name="WormBaseParasite"/>
        </authorList>
    </citation>
    <scope>IDENTIFICATION</scope>
</reference>
<evidence type="ECO:0000313" key="2">
    <source>
        <dbReference type="Proteomes" id="UP000036681"/>
    </source>
</evidence>
<accession>A0A0M3IUF5</accession>
<evidence type="ECO:0000313" key="3">
    <source>
        <dbReference type="WBParaSite" id="ALUE_0002238301-mRNA-1"/>
    </source>
</evidence>
<organism evidence="2 3">
    <name type="scientific">Ascaris lumbricoides</name>
    <name type="common">Giant roundworm</name>
    <dbReference type="NCBI Taxonomy" id="6252"/>
    <lineage>
        <taxon>Eukaryota</taxon>
        <taxon>Metazoa</taxon>
        <taxon>Ecdysozoa</taxon>
        <taxon>Nematoda</taxon>
        <taxon>Chromadorea</taxon>
        <taxon>Rhabditida</taxon>
        <taxon>Spirurina</taxon>
        <taxon>Ascaridomorpha</taxon>
        <taxon>Ascaridoidea</taxon>
        <taxon>Ascarididae</taxon>
        <taxon>Ascaris</taxon>
    </lineage>
</organism>
<dbReference type="AlphaFoldDB" id="A0A0M3IUF5"/>
<dbReference type="WBParaSite" id="ALUE_0002238301-mRNA-1">
    <property type="protein sequence ID" value="ALUE_0002238301-mRNA-1"/>
    <property type="gene ID" value="ALUE_0002238301"/>
</dbReference>
<keyword evidence="2" id="KW-1185">Reference proteome</keyword>
<dbReference type="Proteomes" id="UP000036681">
    <property type="component" value="Unplaced"/>
</dbReference>
<name>A0A0M3IUF5_ASCLU</name>
<feature type="region of interest" description="Disordered" evidence="1">
    <location>
        <begin position="46"/>
        <end position="83"/>
    </location>
</feature>
<feature type="compositionally biased region" description="Basic and acidic residues" evidence="1">
    <location>
        <begin position="73"/>
        <end position="83"/>
    </location>
</feature>
<proteinExistence type="predicted"/>
<evidence type="ECO:0000256" key="1">
    <source>
        <dbReference type="SAM" id="MobiDB-lite"/>
    </source>
</evidence>